<dbReference type="EMBL" id="KK102591">
    <property type="protein sequence ID" value="KIY97388.1"/>
    <property type="molecule type" value="Genomic_DNA"/>
</dbReference>
<name>A0A0D2KP09_9CHLO</name>
<evidence type="ECO:0000313" key="4">
    <source>
        <dbReference type="EMBL" id="KIY97388.1"/>
    </source>
</evidence>
<dbReference type="KEGG" id="mng:MNEG_10571"/>
<evidence type="ECO:0000259" key="3">
    <source>
        <dbReference type="Pfam" id="PF07985"/>
    </source>
</evidence>
<dbReference type="PANTHER" id="PTHR28626">
    <property type="entry name" value="SRR1-LIKE PROTEIN"/>
    <property type="match status" value="1"/>
</dbReference>
<dbReference type="Proteomes" id="UP000054498">
    <property type="component" value="Unassembled WGS sequence"/>
</dbReference>
<dbReference type="InterPro" id="IPR040044">
    <property type="entry name" value="SRR1L"/>
</dbReference>
<dbReference type="RefSeq" id="XP_013896408.1">
    <property type="nucleotide sequence ID" value="XM_014040954.1"/>
</dbReference>
<gene>
    <name evidence="4" type="ORF">MNEG_10571</name>
</gene>
<dbReference type="Pfam" id="PF07985">
    <property type="entry name" value="SRR1"/>
    <property type="match status" value="1"/>
</dbReference>
<dbReference type="OrthoDB" id="551431at2759"/>
<dbReference type="AlphaFoldDB" id="A0A0D2KP09"/>
<proteinExistence type="inferred from homology"/>
<organism evidence="4 5">
    <name type="scientific">Monoraphidium neglectum</name>
    <dbReference type="NCBI Taxonomy" id="145388"/>
    <lineage>
        <taxon>Eukaryota</taxon>
        <taxon>Viridiplantae</taxon>
        <taxon>Chlorophyta</taxon>
        <taxon>core chlorophytes</taxon>
        <taxon>Chlorophyceae</taxon>
        <taxon>CS clade</taxon>
        <taxon>Sphaeropleales</taxon>
        <taxon>Selenastraceae</taxon>
        <taxon>Monoraphidium</taxon>
    </lineage>
</organism>
<feature type="domain" description="SRR1-like" evidence="3">
    <location>
        <begin position="129"/>
        <end position="275"/>
    </location>
</feature>
<evidence type="ECO:0000256" key="1">
    <source>
        <dbReference type="ARBA" id="ARBA00009856"/>
    </source>
</evidence>
<feature type="region of interest" description="Disordered" evidence="2">
    <location>
        <begin position="53"/>
        <end position="96"/>
    </location>
</feature>
<dbReference type="GeneID" id="25727747"/>
<accession>A0A0D2KP09</accession>
<dbReference type="STRING" id="145388.A0A0D2KP09"/>
<dbReference type="InterPro" id="IPR012942">
    <property type="entry name" value="SRR1-like"/>
</dbReference>
<sequence length="367" mass="36272">MALLREALRASQTPEEVAALVEAAYQSLLPELPAITAALSRAAAAAASTGNGGIGGGAGAARSEPRRASPWGGFTGSRRAAGGGGSGGSGSSSGVGSSSYTSGSAFGIGGISGAAGAGAVPSQQEQPWSWESVKHLHAYGLGSLFEYSAAARPESRAPGAAATAAEGAAADAAAPRRGGMRLAQWALVLLLRRQLLPGLAAAPRVSDPAFNNADLAVLRLLGLEGHRSEALLSAPDRTLVYAPCCPRAVYSGLVRANWSVEQLSRIALISTSLSSQAASISLVAALEGSGSSAISRVDGGAGAGAGGGGVGTGGGEEELHSLLHRRGGAVEALLPDAGGAHGVGTSVHLFPRGRLLRTGLFGESSKD</sequence>
<keyword evidence="5" id="KW-1185">Reference proteome</keyword>
<dbReference type="PANTHER" id="PTHR28626:SF3">
    <property type="entry name" value="SRR1-LIKE PROTEIN"/>
    <property type="match status" value="1"/>
</dbReference>
<reference evidence="4 5" key="1">
    <citation type="journal article" date="2013" name="BMC Genomics">
        <title>Reconstruction of the lipid metabolism for the microalga Monoraphidium neglectum from its genome sequence reveals characteristics suitable for biofuel production.</title>
        <authorList>
            <person name="Bogen C."/>
            <person name="Al-Dilaimi A."/>
            <person name="Albersmeier A."/>
            <person name="Wichmann J."/>
            <person name="Grundmann M."/>
            <person name="Rupp O."/>
            <person name="Lauersen K.J."/>
            <person name="Blifernez-Klassen O."/>
            <person name="Kalinowski J."/>
            <person name="Goesmann A."/>
            <person name="Mussgnug J.H."/>
            <person name="Kruse O."/>
        </authorList>
    </citation>
    <scope>NUCLEOTIDE SEQUENCE [LARGE SCALE GENOMIC DNA]</scope>
    <source>
        <strain evidence="4 5">SAG 48.87</strain>
    </source>
</reference>
<feature type="compositionally biased region" description="Gly residues" evidence="2">
    <location>
        <begin position="81"/>
        <end position="93"/>
    </location>
</feature>
<protein>
    <recommendedName>
        <fullName evidence="3">SRR1-like domain-containing protein</fullName>
    </recommendedName>
</protein>
<dbReference type="GO" id="GO:0005737">
    <property type="term" value="C:cytoplasm"/>
    <property type="evidence" value="ECO:0007669"/>
    <property type="project" value="TreeGrafter"/>
</dbReference>
<evidence type="ECO:0000313" key="5">
    <source>
        <dbReference type="Proteomes" id="UP000054498"/>
    </source>
</evidence>
<comment type="similarity">
    <text evidence="1">Belongs to the SRR1 family.</text>
</comment>
<dbReference type="GO" id="GO:0005634">
    <property type="term" value="C:nucleus"/>
    <property type="evidence" value="ECO:0007669"/>
    <property type="project" value="TreeGrafter"/>
</dbReference>
<evidence type="ECO:0000256" key="2">
    <source>
        <dbReference type="SAM" id="MobiDB-lite"/>
    </source>
</evidence>